<comment type="caution">
    <text evidence="2">The sequence shown here is derived from an EMBL/GenBank/DDBJ whole genome shotgun (WGS) entry which is preliminary data.</text>
</comment>
<protein>
    <submittedName>
        <fullName evidence="2">Uncharacterized protein</fullName>
    </submittedName>
</protein>
<gene>
    <name evidence="2" type="ORF">NATSA_04470</name>
</gene>
<dbReference type="Proteomes" id="UP000673975">
    <property type="component" value="Unassembled WGS sequence"/>
</dbReference>
<dbReference type="AlphaFoldDB" id="A0A8J7RLK2"/>
<keyword evidence="1" id="KW-0472">Membrane</keyword>
<dbReference type="EMBL" id="JAFIDN010000003">
    <property type="protein sequence ID" value="MBP3191914.1"/>
    <property type="molecule type" value="Genomic_DNA"/>
</dbReference>
<organism evidence="2 3">
    <name type="scientific">Natronogracilivirga saccharolytica</name>
    <dbReference type="NCBI Taxonomy" id="2812953"/>
    <lineage>
        <taxon>Bacteria</taxon>
        <taxon>Pseudomonadati</taxon>
        <taxon>Balneolota</taxon>
        <taxon>Balneolia</taxon>
        <taxon>Balneolales</taxon>
        <taxon>Cyclonatronaceae</taxon>
        <taxon>Natronogracilivirga</taxon>
    </lineage>
</organism>
<keyword evidence="1" id="KW-1133">Transmembrane helix</keyword>
<feature type="transmembrane region" description="Helical" evidence="1">
    <location>
        <begin position="12"/>
        <end position="29"/>
    </location>
</feature>
<evidence type="ECO:0000256" key="1">
    <source>
        <dbReference type="SAM" id="Phobius"/>
    </source>
</evidence>
<proteinExistence type="predicted"/>
<accession>A0A8J7RLK2</accession>
<name>A0A8J7RLK2_9BACT</name>
<reference evidence="2" key="1">
    <citation type="submission" date="2021-02" db="EMBL/GenBank/DDBJ databases">
        <title>Natronogracilivirga saccharolytica gen. nov. sp. nov. a new anaerobic, haloalkiliphilic carbohydrate-fermenting bacterium from soda lake and proposing of Cyclonatronumiaceae fam. nov. in the phylum Balneolaeota.</title>
        <authorList>
            <person name="Zhilina T.N."/>
            <person name="Sorokin D.Y."/>
            <person name="Zavarzina D.G."/>
            <person name="Toshchakov S.V."/>
            <person name="Kublanov I.V."/>
        </authorList>
    </citation>
    <scope>NUCLEOTIDE SEQUENCE</scope>
    <source>
        <strain evidence="2">Z-1702</strain>
    </source>
</reference>
<keyword evidence="1" id="KW-0812">Transmembrane</keyword>
<keyword evidence="3" id="KW-1185">Reference proteome</keyword>
<sequence>MAFQPDLVVPPIIIAMLILMVLGINSLILESSVDNRLANDMQTRAALAVDLVQEEVRGLEQLLEEPDSTLRFFTFTGDSVVISQRDKNLKIIRKDRISEVPDTVYYDLDLKKVRFASYPDTVMYDYADFIKVNARTQSNPDHHARFNNTEQLMSAVAEKKLFLRHKAARSHKESN</sequence>
<evidence type="ECO:0000313" key="2">
    <source>
        <dbReference type="EMBL" id="MBP3191914.1"/>
    </source>
</evidence>
<dbReference type="RefSeq" id="WP_210510815.1">
    <property type="nucleotide sequence ID" value="NZ_JAFIDN010000003.1"/>
</dbReference>
<evidence type="ECO:0000313" key="3">
    <source>
        <dbReference type="Proteomes" id="UP000673975"/>
    </source>
</evidence>